<name>A0A951PHS9_9CYAN</name>
<sequence>MPKTHSSVQAVKEQAKQTVTNAVANPWIDRFARFGYAAKGVVHIIVGLLATEVALGLGGQVTDSEGALKPNKMLSKIRFWVVEAKKEIWILFLRLDECHSQIVYFLAG</sequence>
<gene>
    <name evidence="2" type="ORF">KME25_06385</name>
</gene>
<dbReference type="EMBL" id="JAHHIF010000006">
    <property type="protein sequence ID" value="MBW4544055.1"/>
    <property type="molecule type" value="Genomic_DNA"/>
</dbReference>
<protein>
    <submittedName>
        <fullName evidence="2">DUF1206 domain-containing protein</fullName>
    </submittedName>
</protein>
<reference evidence="2" key="1">
    <citation type="submission" date="2021-05" db="EMBL/GenBank/DDBJ databases">
        <authorList>
            <person name="Pietrasiak N."/>
            <person name="Ward R."/>
            <person name="Stajich J.E."/>
            <person name="Kurbessoian T."/>
        </authorList>
    </citation>
    <scope>NUCLEOTIDE SEQUENCE</scope>
    <source>
        <strain evidence="2">CPER-KK1</strain>
    </source>
</reference>
<dbReference type="Proteomes" id="UP000753908">
    <property type="component" value="Unassembled WGS sequence"/>
</dbReference>
<comment type="caution">
    <text evidence="2">The sequence shown here is derived from an EMBL/GenBank/DDBJ whole genome shotgun (WGS) entry which is preliminary data.</text>
</comment>
<proteinExistence type="predicted"/>
<dbReference type="AlphaFoldDB" id="A0A951PHS9"/>
<accession>A0A951PHS9</accession>
<reference evidence="2" key="2">
    <citation type="journal article" date="2022" name="Microbiol. Resour. Announc.">
        <title>Metagenome Sequencing to Explore Phylogenomics of Terrestrial Cyanobacteria.</title>
        <authorList>
            <person name="Ward R.D."/>
            <person name="Stajich J.E."/>
            <person name="Johansen J.R."/>
            <person name="Huntemann M."/>
            <person name="Clum A."/>
            <person name="Foster B."/>
            <person name="Foster B."/>
            <person name="Roux S."/>
            <person name="Palaniappan K."/>
            <person name="Varghese N."/>
            <person name="Mukherjee S."/>
            <person name="Reddy T.B.K."/>
            <person name="Daum C."/>
            <person name="Copeland A."/>
            <person name="Chen I.A."/>
            <person name="Ivanova N.N."/>
            <person name="Kyrpides N.C."/>
            <person name="Shapiro N."/>
            <person name="Eloe-Fadrosh E.A."/>
            <person name="Pietrasiak N."/>
        </authorList>
    </citation>
    <scope>NUCLEOTIDE SEQUENCE</scope>
    <source>
        <strain evidence="2">CPER-KK1</strain>
    </source>
</reference>
<dbReference type="Pfam" id="PF06724">
    <property type="entry name" value="DUF1206"/>
    <property type="match status" value="1"/>
</dbReference>
<evidence type="ECO:0000259" key="1">
    <source>
        <dbReference type="Pfam" id="PF06724"/>
    </source>
</evidence>
<dbReference type="InterPro" id="IPR009597">
    <property type="entry name" value="DUF1206"/>
</dbReference>
<feature type="domain" description="DUF1206" evidence="1">
    <location>
        <begin position="34"/>
        <end position="69"/>
    </location>
</feature>
<evidence type="ECO:0000313" key="3">
    <source>
        <dbReference type="Proteomes" id="UP000753908"/>
    </source>
</evidence>
<evidence type="ECO:0000313" key="2">
    <source>
        <dbReference type="EMBL" id="MBW4544055.1"/>
    </source>
</evidence>
<organism evidence="2 3">
    <name type="scientific">Symplocastrum torsivum CPER-KK1</name>
    <dbReference type="NCBI Taxonomy" id="450513"/>
    <lineage>
        <taxon>Bacteria</taxon>
        <taxon>Bacillati</taxon>
        <taxon>Cyanobacteriota</taxon>
        <taxon>Cyanophyceae</taxon>
        <taxon>Oscillatoriophycideae</taxon>
        <taxon>Oscillatoriales</taxon>
        <taxon>Microcoleaceae</taxon>
        <taxon>Symplocastrum</taxon>
    </lineage>
</organism>